<dbReference type="InterPro" id="IPR010982">
    <property type="entry name" value="Lambda_DNA-bd_dom_sf"/>
</dbReference>
<proteinExistence type="predicted"/>
<gene>
    <name evidence="2" type="ORF">H9725_08220</name>
</gene>
<name>A0A9D2FHI0_9FIRM</name>
<comment type="caution">
    <text evidence="2">The sequence shown here is derived from an EMBL/GenBank/DDBJ whole genome shotgun (WGS) entry which is preliminary data.</text>
</comment>
<dbReference type="AlphaFoldDB" id="A0A9D2FHI0"/>
<dbReference type="GO" id="GO:0043565">
    <property type="term" value="F:sequence-specific DNA binding"/>
    <property type="evidence" value="ECO:0007669"/>
    <property type="project" value="InterPro"/>
</dbReference>
<dbReference type="Proteomes" id="UP000824065">
    <property type="component" value="Unassembled WGS sequence"/>
</dbReference>
<dbReference type="Pfam" id="PF01381">
    <property type="entry name" value="HTH_3"/>
    <property type="match status" value="1"/>
</dbReference>
<feature type="domain" description="HTH cro/C1-type" evidence="1">
    <location>
        <begin position="12"/>
        <end position="60"/>
    </location>
</feature>
<sequence length="69" mass="7866">MIDQNRLNAQIQASGYKKKYLARALGISAATLYSRLRGQSEFRLGEAQRLGFLLGLSEEEQARCFWTLK</sequence>
<evidence type="ECO:0000313" key="3">
    <source>
        <dbReference type="Proteomes" id="UP000824065"/>
    </source>
</evidence>
<reference evidence="2" key="2">
    <citation type="submission" date="2021-04" db="EMBL/GenBank/DDBJ databases">
        <authorList>
            <person name="Gilroy R."/>
        </authorList>
    </citation>
    <scope>NUCLEOTIDE SEQUENCE</scope>
    <source>
        <strain evidence="2">ChiBcec16-3735</strain>
    </source>
</reference>
<protein>
    <submittedName>
        <fullName evidence="2">Helix-turn-helix domain-containing protein</fullName>
    </submittedName>
</protein>
<dbReference type="EMBL" id="DXBJ01000058">
    <property type="protein sequence ID" value="HIZ58547.1"/>
    <property type="molecule type" value="Genomic_DNA"/>
</dbReference>
<reference evidence="2" key="1">
    <citation type="journal article" date="2021" name="PeerJ">
        <title>Extensive microbial diversity within the chicken gut microbiome revealed by metagenomics and culture.</title>
        <authorList>
            <person name="Gilroy R."/>
            <person name="Ravi A."/>
            <person name="Getino M."/>
            <person name="Pursley I."/>
            <person name="Horton D.L."/>
            <person name="Alikhan N.F."/>
            <person name="Baker D."/>
            <person name="Gharbi K."/>
            <person name="Hall N."/>
            <person name="Watson M."/>
            <person name="Adriaenssens E.M."/>
            <person name="Foster-Nyarko E."/>
            <person name="Jarju S."/>
            <person name="Secka A."/>
            <person name="Antonio M."/>
            <person name="Oren A."/>
            <person name="Chaudhuri R.R."/>
            <person name="La Ragione R."/>
            <person name="Hildebrand F."/>
            <person name="Pallen M.J."/>
        </authorList>
    </citation>
    <scope>NUCLEOTIDE SEQUENCE</scope>
    <source>
        <strain evidence="2">ChiBcec16-3735</strain>
    </source>
</reference>
<evidence type="ECO:0000313" key="2">
    <source>
        <dbReference type="EMBL" id="HIZ58547.1"/>
    </source>
</evidence>
<accession>A0A9D2FHI0</accession>
<organism evidence="2 3">
    <name type="scientific">Candidatus Faecalibacterium gallistercoris</name>
    <dbReference type="NCBI Taxonomy" id="2838579"/>
    <lineage>
        <taxon>Bacteria</taxon>
        <taxon>Bacillati</taxon>
        <taxon>Bacillota</taxon>
        <taxon>Clostridia</taxon>
        <taxon>Eubacteriales</taxon>
        <taxon>Oscillospiraceae</taxon>
        <taxon>Faecalibacterium</taxon>
    </lineage>
</organism>
<dbReference type="InterPro" id="IPR001387">
    <property type="entry name" value="Cro/C1-type_HTH"/>
</dbReference>
<dbReference type="CDD" id="cd00093">
    <property type="entry name" value="HTH_XRE"/>
    <property type="match status" value="1"/>
</dbReference>
<evidence type="ECO:0000259" key="1">
    <source>
        <dbReference type="Pfam" id="PF01381"/>
    </source>
</evidence>
<dbReference type="SUPFAM" id="SSF47413">
    <property type="entry name" value="lambda repressor-like DNA-binding domains"/>
    <property type="match status" value="1"/>
</dbReference>